<dbReference type="InterPro" id="IPR009617">
    <property type="entry name" value="Seipin"/>
</dbReference>
<organism evidence="9 10">
    <name type="scientific">Phyllachora maydis</name>
    <dbReference type="NCBI Taxonomy" id="1825666"/>
    <lineage>
        <taxon>Eukaryota</taxon>
        <taxon>Fungi</taxon>
        <taxon>Dikarya</taxon>
        <taxon>Ascomycota</taxon>
        <taxon>Pezizomycotina</taxon>
        <taxon>Sordariomycetes</taxon>
        <taxon>Sordariomycetidae</taxon>
        <taxon>Phyllachorales</taxon>
        <taxon>Phyllachoraceae</taxon>
        <taxon>Phyllachora</taxon>
    </lineage>
</organism>
<keyword evidence="3" id="KW-0256">Endoplasmic reticulum</keyword>
<dbReference type="PANTHER" id="PTHR21212:SF0">
    <property type="entry name" value="SEIPIN"/>
    <property type="match status" value="1"/>
</dbReference>
<evidence type="ECO:0000313" key="9">
    <source>
        <dbReference type="EMBL" id="KAK2074516.1"/>
    </source>
</evidence>
<sequence length="396" mass="42364">MESVRGTYRVVTSKTAQRTLLNTFLITVTSAALYAASIVAFLLFYHNYLPDQVATVPVHLQYGYGVHPYGIASLAAANLKDVQAYDISVTVALPRSPPNLNRGNFMVALHLLDTADDSPTQPLLSNAPGRPFAQLNPRAQLADRTVLYSSTRPALIPYTDPLVSLASHLALLPYHMAFPREAETVTLEVPLADRVMAVPRGAAHPAGDVLIELQAGQDLQVYSVAVTLTARLTGLRYLLHHHRVASFIVLTTGFWACEVLIMLVVWVFLSLLFGGGGSGGGKTAGMGGAVKVKTEPEEMSDTERTFPSTSNQPPLKYESRAVKTEHPGVESPAKLPSAAPGAEADDEDDEPGAYYDEPGGQGTWPDSGIGTSYSENTTGEIVRKRSGKGGRAHGNG</sequence>
<dbReference type="GO" id="GO:0005789">
    <property type="term" value="C:endoplasmic reticulum membrane"/>
    <property type="evidence" value="ECO:0007669"/>
    <property type="project" value="UniProtKB-SubCell"/>
</dbReference>
<keyword evidence="5" id="KW-0443">Lipid metabolism</keyword>
<dbReference type="EMBL" id="JAQQPM010000008">
    <property type="protein sequence ID" value="KAK2074516.1"/>
    <property type="molecule type" value="Genomic_DNA"/>
</dbReference>
<keyword evidence="6 8" id="KW-0472">Membrane</keyword>
<evidence type="ECO:0000256" key="8">
    <source>
        <dbReference type="SAM" id="Phobius"/>
    </source>
</evidence>
<evidence type="ECO:0000256" key="7">
    <source>
        <dbReference type="SAM" id="MobiDB-lite"/>
    </source>
</evidence>
<evidence type="ECO:0000256" key="6">
    <source>
        <dbReference type="ARBA" id="ARBA00023136"/>
    </source>
</evidence>
<dbReference type="Pfam" id="PF06775">
    <property type="entry name" value="Seipin"/>
    <property type="match status" value="1"/>
</dbReference>
<keyword evidence="2 8" id="KW-0812">Transmembrane</keyword>
<evidence type="ECO:0000256" key="1">
    <source>
        <dbReference type="ARBA" id="ARBA00004477"/>
    </source>
</evidence>
<name>A0AAD9IBP7_9PEZI</name>
<keyword evidence="10" id="KW-1185">Reference proteome</keyword>
<feature type="transmembrane region" description="Helical" evidence="8">
    <location>
        <begin position="244"/>
        <end position="269"/>
    </location>
</feature>
<evidence type="ECO:0000256" key="2">
    <source>
        <dbReference type="ARBA" id="ARBA00022692"/>
    </source>
</evidence>
<feature type="transmembrane region" description="Helical" evidence="8">
    <location>
        <begin position="20"/>
        <end position="45"/>
    </location>
</feature>
<dbReference type="CDD" id="cd23995">
    <property type="entry name" value="Seipin_BSCL2_like"/>
    <property type="match status" value="1"/>
</dbReference>
<feature type="compositionally biased region" description="Basic and acidic residues" evidence="7">
    <location>
        <begin position="317"/>
        <end position="328"/>
    </location>
</feature>
<proteinExistence type="predicted"/>
<comment type="caution">
    <text evidence="9">The sequence shown here is derived from an EMBL/GenBank/DDBJ whole genome shotgun (WGS) entry which is preliminary data.</text>
</comment>
<feature type="compositionally biased region" description="Basic and acidic residues" evidence="7">
    <location>
        <begin position="294"/>
        <end position="304"/>
    </location>
</feature>
<dbReference type="AlphaFoldDB" id="A0AAD9IBP7"/>
<gene>
    <name evidence="9" type="ORF">P8C59_008718</name>
</gene>
<feature type="compositionally biased region" description="Basic residues" evidence="7">
    <location>
        <begin position="384"/>
        <end position="396"/>
    </location>
</feature>
<evidence type="ECO:0000313" key="10">
    <source>
        <dbReference type="Proteomes" id="UP001217918"/>
    </source>
</evidence>
<accession>A0AAD9IBP7</accession>
<comment type="subcellular location">
    <subcellularLocation>
        <location evidence="1">Endoplasmic reticulum membrane</location>
        <topology evidence="1">Multi-pass membrane protein</topology>
    </subcellularLocation>
</comment>
<evidence type="ECO:0008006" key="11">
    <source>
        <dbReference type="Google" id="ProtNLM"/>
    </source>
</evidence>
<evidence type="ECO:0000256" key="3">
    <source>
        <dbReference type="ARBA" id="ARBA00022824"/>
    </source>
</evidence>
<keyword evidence="4 8" id="KW-1133">Transmembrane helix</keyword>
<protein>
    <recommendedName>
        <fullName evidence="11">Seipin</fullName>
    </recommendedName>
</protein>
<feature type="region of interest" description="Disordered" evidence="7">
    <location>
        <begin position="294"/>
        <end position="396"/>
    </location>
</feature>
<feature type="compositionally biased region" description="Polar residues" evidence="7">
    <location>
        <begin position="369"/>
        <end position="379"/>
    </location>
</feature>
<evidence type="ECO:0000256" key="4">
    <source>
        <dbReference type="ARBA" id="ARBA00022989"/>
    </source>
</evidence>
<dbReference type="Proteomes" id="UP001217918">
    <property type="component" value="Unassembled WGS sequence"/>
</dbReference>
<evidence type="ECO:0000256" key="5">
    <source>
        <dbReference type="ARBA" id="ARBA00023098"/>
    </source>
</evidence>
<dbReference type="GO" id="GO:0006629">
    <property type="term" value="P:lipid metabolic process"/>
    <property type="evidence" value="ECO:0007669"/>
    <property type="project" value="UniProtKB-KW"/>
</dbReference>
<reference evidence="9" key="1">
    <citation type="journal article" date="2023" name="Mol. Plant Microbe Interact.">
        <title>Elucidating the Obligate Nature and Biological Capacity of an Invasive Fungal Corn Pathogen.</title>
        <authorList>
            <person name="MacCready J.S."/>
            <person name="Roggenkamp E.M."/>
            <person name="Gdanetz K."/>
            <person name="Chilvers M.I."/>
        </authorList>
    </citation>
    <scope>NUCLEOTIDE SEQUENCE</scope>
    <source>
        <strain evidence="9">PM02</strain>
    </source>
</reference>
<dbReference type="GO" id="GO:0140042">
    <property type="term" value="P:lipid droplet formation"/>
    <property type="evidence" value="ECO:0007669"/>
    <property type="project" value="UniProtKB-ARBA"/>
</dbReference>
<dbReference type="PANTHER" id="PTHR21212">
    <property type="entry name" value="BERNARDINELLI-SEIP CONGENITAL LIPODYSTROPHY 2 HOMOLOG BSCL2 PROTEIN"/>
    <property type="match status" value="1"/>
</dbReference>